<dbReference type="EMBL" id="GGEC01055963">
    <property type="protein sequence ID" value="MBX36447.1"/>
    <property type="molecule type" value="Transcribed_RNA"/>
</dbReference>
<organism evidence="1">
    <name type="scientific">Rhizophora mucronata</name>
    <name type="common">Asiatic mangrove</name>
    <dbReference type="NCBI Taxonomy" id="61149"/>
    <lineage>
        <taxon>Eukaryota</taxon>
        <taxon>Viridiplantae</taxon>
        <taxon>Streptophyta</taxon>
        <taxon>Embryophyta</taxon>
        <taxon>Tracheophyta</taxon>
        <taxon>Spermatophyta</taxon>
        <taxon>Magnoliopsida</taxon>
        <taxon>eudicotyledons</taxon>
        <taxon>Gunneridae</taxon>
        <taxon>Pentapetalae</taxon>
        <taxon>rosids</taxon>
        <taxon>fabids</taxon>
        <taxon>Malpighiales</taxon>
        <taxon>Rhizophoraceae</taxon>
        <taxon>Rhizophora</taxon>
    </lineage>
</organism>
<sequence>MILSGVNVDFFTFVAKALLLRMFNIMLENG</sequence>
<accession>A0A2P2N1X0</accession>
<name>A0A2P2N1X0_RHIMU</name>
<proteinExistence type="predicted"/>
<dbReference type="AlphaFoldDB" id="A0A2P2N1X0"/>
<protein>
    <submittedName>
        <fullName evidence="1">Uncharacterized protein</fullName>
    </submittedName>
</protein>
<reference evidence="1" key="1">
    <citation type="submission" date="2018-02" db="EMBL/GenBank/DDBJ databases">
        <title>Rhizophora mucronata_Transcriptome.</title>
        <authorList>
            <person name="Meera S.P."/>
            <person name="Sreeshan A."/>
            <person name="Augustine A."/>
        </authorList>
    </citation>
    <scope>NUCLEOTIDE SEQUENCE</scope>
    <source>
        <tissue evidence="1">Leaf</tissue>
    </source>
</reference>
<evidence type="ECO:0000313" key="1">
    <source>
        <dbReference type="EMBL" id="MBX36447.1"/>
    </source>
</evidence>